<dbReference type="Proteomes" id="UP000076079">
    <property type="component" value="Chromosome"/>
</dbReference>
<dbReference type="Gene3D" id="3.40.630.30">
    <property type="match status" value="1"/>
</dbReference>
<dbReference type="GO" id="GO:0016747">
    <property type="term" value="F:acyltransferase activity, transferring groups other than amino-acyl groups"/>
    <property type="evidence" value="ECO:0007669"/>
    <property type="project" value="InterPro"/>
</dbReference>
<dbReference type="InterPro" id="IPR000182">
    <property type="entry name" value="GNAT_dom"/>
</dbReference>
<dbReference type="OrthoDB" id="2350893at2"/>
<dbReference type="InterPro" id="IPR016181">
    <property type="entry name" value="Acyl_CoA_acyltransferase"/>
</dbReference>
<organism evidence="2 3">
    <name type="scientific">Luteitalea pratensis</name>
    <dbReference type="NCBI Taxonomy" id="1855912"/>
    <lineage>
        <taxon>Bacteria</taxon>
        <taxon>Pseudomonadati</taxon>
        <taxon>Acidobacteriota</taxon>
        <taxon>Vicinamibacteria</taxon>
        <taxon>Vicinamibacterales</taxon>
        <taxon>Vicinamibacteraceae</taxon>
        <taxon>Luteitalea</taxon>
    </lineage>
</organism>
<evidence type="ECO:0000313" key="3">
    <source>
        <dbReference type="Proteomes" id="UP000076079"/>
    </source>
</evidence>
<dbReference type="EMBL" id="CP015136">
    <property type="protein sequence ID" value="AMY11261.1"/>
    <property type="molecule type" value="Genomic_DNA"/>
</dbReference>
<feature type="domain" description="N-acetyltransferase" evidence="1">
    <location>
        <begin position="144"/>
        <end position="275"/>
    </location>
</feature>
<dbReference type="RefSeq" id="WP_110172824.1">
    <property type="nucleotide sequence ID" value="NZ_CP015136.1"/>
</dbReference>
<evidence type="ECO:0000313" key="2">
    <source>
        <dbReference type="EMBL" id="AMY11261.1"/>
    </source>
</evidence>
<dbReference type="Pfam" id="PF00583">
    <property type="entry name" value="Acetyltransf_1"/>
    <property type="match status" value="1"/>
</dbReference>
<sequence>MTGSIELAKRIEAADTRLSLEMAEVSRRTGTDGAFSMRVGSGAAVYCGPGAPMTKVIGVGIAEPITDEDIDRVEDAYAATGEHPGWEIATLGDFPSIRRLEGRGYRLQRIEMVLGRDLSRATLIDPVPADIRIERGHDDEWARISVAGFAAAETVDGRDAPGEQYDSSMLERVVRQFAGIDEVRRYVAFLHGAPAGAAAARVDTGVYQLCGAATLPVFRRRGVQSALLSARLAEGRAANCDLTVVTVEPGSRSQANVQRRGFVPLYSRLVLARET</sequence>
<reference evidence="3" key="2">
    <citation type="submission" date="2016-04" db="EMBL/GenBank/DDBJ databases">
        <title>First Complete Genome Sequence of a Subdivision 6 Acidobacterium.</title>
        <authorList>
            <person name="Huang S."/>
            <person name="Vieira S."/>
            <person name="Bunk B."/>
            <person name="Riedel T."/>
            <person name="Sproeer C."/>
            <person name="Overmann J."/>
        </authorList>
    </citation>
    <scope>NUCLEOTIDE SEQUENCE [LARGE SCALE GENOMIC DNA]</scope>
    <source>
        <strain evidence="3">DSM 100886 HEG_-6_39</strain>
    </source>
</reference>
<gene>
    <name evidence="2" type="ORF">LuPra_04508</name>
</gene>
<protein>
    <recommendedName>
        <fullName evidence="1">N-acetyltransferase domain-containing protein</fullName>
    </recommendedName>
</protein>
<proteinExistence type="predicted"/>
<dbReference type="KEGG" id="abac:LuPra_04508"/>
<evidence type="ECO:0000259" key="1">
    <source>
        <dbReference type="PROSITE" id="PS51186"/>
    </source>
</evidence>
<keyword evidence="3" id="KW-1185">Reference proteome</keyword>
<dbReference type="SUPFAM" id="SSF55729">
    <property type="entry name" value="Acyl-CoA N-acyltransferases (Nat)"/>
    <property type="match status" value="1"/>
</dbReference>
<name>A0A143PS97_LUTPR</name>
<accession>A0A143PS97</accession>
<dbReference type="STRING" id="1855912.LuPra_04508"/>
<dbReference type="PROSITE" id="PS51186">
    <property type="entry name" value="GNAT"/>
    <property type="match status" value="1"/>
</dbReference>
<dbReference type="AlphaFoldDB" id="A0A143PS97"/>
<reference evidence="2 3" key="1">
    <citation type="journal article" date="2016" name="Genome Announc.">
        <title>First Complete Genome Sequence of a Subdivision 6 Acidobacterium Strain.</title>
        <authorList>
            <person name="Huang S."/>
            <person name="Vieira S."/>
            <person name="Bunk B."/>
            <person name="Riedel T."/>
            <person name="Sproer C."/>
            <person name="Overmann J."/>
        </authorList>
    </citation>
    <scope>NUCLEOTIDE SEQUENCE [LARGE SCALE GENOMIC DNA]</scope>
    <source>
        <strain evidence="3">DSM 100886 HEG_-6_39</strain>
    </source>
</reference>